<name>A0A855YE57_9BACL</name>
<dbReference type="AlphaFoldDB" id="A0A855YE57"/>
<proteinExistence type="predicted"/>
<dbReference type="EMBL" id="QGTZ01000002">
    <property type="protein sequence ID" value="PWW43819.1"/>
    <property type="molecule type" value="Genomic_DNA"/>
</dbReference>
<comment type="caution">
    <text evidence="1">The sequence shown here is derived from an EMBL/GenBank/DDBJ whole genome shotgun (WGS) entry which is preliminary data.</text>
</comment>
<protein>
    <submittedName>
        <fullName evidence="1">Uncharacterized protein</fullName>
    </submittedName>
</protein>
<accession>A0A855YE57</accession>
<dbReference type="RefSeq" id="WP_109998325.1">
    <property type="nucleotide sequence ID" value="NZ_QGTZ01000002.1"/>
</dbReference>
<evidence type="ECO:0000313" key="2">
    <source>
        <dbReference type="Proteomes" id="UP000247078"/>
    </source>
</evidence>
<dbReference type="Proteomes" id="UP000247078">
    <property type="component" value="Unassembled WGS sequence"/>
</dbReference>
<sequence>MLNGNKSYLISFTALFSKKGYGLAFGIDTLLDVSRDTQYHLSAPAYSTYSALKMEVMKNATKLPYATSSLFGNGLKEASIATEYEGVEVESVFASVATYLSDIQQYLEGENKVDAQGSESTLTTETVRVGGGTEDEVFARNLGGFGGRILNAVDTLPHYAELLMYGVNDPAYETGEMKDSSSLISEDAWMLNLTLDNYVAVEEKHSDGKLILPVFDASVEEQAEVENFSYIHQTEERLIVVSPMTMIDMHAIEKMTPFDFSHEHETLVEDFTDTVNLSFDKDAVIESFTSAAGGDGREAERPDVMVAGEAESGDYLHIQSGTEALASTGGDIDVEHFREGAAYSTDPLYIEDATPADVSSRTEGSQLEHFIEGGNEVNRNTELTKTMLAENLKSIVSDSPEISSAGRLLEIMYGHRAAEMIQAGLERLVESHVDETMTAEAGSITDAVIADLERALNAGSMEGVGSDTETGTVEYFGDAVNEAPEHAATISFGEGVYDFCEEAERNIGHEAVVHDIGKAIAEANLNLTMHRTETAFSENHADVVLTETTEVVSTIVPNSDAPNETEIAAYVQNYEVLITPNERSRHLRDFDAVIQDPDLAEVVETAEGTLHEDVHARGGIRIYDAVDDTPDRGSKSNIVVEAITDYHSVASTDEITLESVVYGDERGENTSSMDGISPEKVEWADNVTIGDGVMDKEIAQGSADNTLNADIVDLVGLSGDNIYDAVNYEGVSAYIGDRSLVVDNQEQIQAQLDGGVVETVVDIDSTADLLAVTEEGYVDEVTDAIRKKKVIQTDIETAEEGRRKKEAIETTIQGAEQGGRVKEVISLSIDEGEEAKRPTKVIETVIEKSEGGTAITHPERKKPRIWLILGKIASWNIWNWKKTR</sequence>
<evidence type="ECO:0000313" key="1">
    <source>
        <dbReference type="EMBL" id="PWW43819.1"/>
    </source>
</evidence>
<organism evidence="1 2">
    <name type="scientific">Paenibacillus pabuli</name>
    <dbReference type="NCBI Taxonomy" id="1472"/>
    <lineage>
        <taxon>Bacteria</taxon>
        <taxon>Bacillati</taxon>
        <taxon>Bacillota</taxon>
        <taxon>Bacilli</taxon>
        <taxon>Bacillales</taxon>
        <taxon>Paenibacillaceae</taxon>
        <taxon>Paenibacillus</taxon>
    </lineage>
</organism>
<reference evidence="1 2" key="1">
    <citation type="submission" date="2018-05" db="EMBL/GenBank/DDBJ databases">
        <title>Freshwater and sediment microbial communities from various areas in North America, analyzing microbe dynamics in response to fracking.</title>
        <authorList>
            <person name="Lamendella R."/>
        </authorList>
    </citation>
    <scope>NUCLEOTIDE SEQUENCE [LARGE SCALE GENOMIC DNA]</scope>
    <source>
        <strain evidence="1 2">DB-3</strain>
    </source>
</reference>
<gene>
    <name evidence="1" type="ORF">DET56_10245</name>
</gene>